<evidence type="ECO:0000256" key="8">
    <source>
        <dbReference type="ARBA" id="ARBA00048109"/>
    </source>
</evidence>
<dbReference type="AlphaFoldDB" id="A0AAU7MAS7"/>
<keyword evidence="5" id="KW-0808">Transferase</keyword>
<dbReference type="PANTHER" id="PTHR48098:SF1">
    <property type="entry name" value="DIACYLGLYCEROL ACYLTRANSFERASE_MYCOLYLTRANSFERASE AG85A"/>
    <property type="match status" value="1"/>
</dbReference>
<evidence type="ECO:0000256" key="1">
    <source>
        <dbReference type="ARBA" id="ARBA00000697"/>
    </source>
</evidence>
<proteinExistence type="inferred from homology"/>
<accession>A0AAU7MAS7</accession>
<reference evidence="9" key="1">
    <citation type="submission" date="2024-01" db="EMBL/GenBank/DDBJ databases">
        <title>The genome sequence of Micromonospora mangrovi CCTCC AA 2012012.</title>
        <authorList>
            <person name="Gao J."/>
        </authorList>
    </citation>
    <scope>NUCLEOTIDE SEQUENCE</scope>
    <source>
        <strain evidence="9">CCTCC AA 2012012</strain>
    </source>
</reference>
<dbReference type="PANTHER" id="PTHR48098">
    <property type="entry name" value="ENTEROCHELIN ESTERASE-RELATED"/>
    <property type="match status" value="1"/>
</dbReference>
<evidence type="ECO:0000256" key="6">
    <source>
        <dbReference type="ARBA" id="ARBA00023315"/>
    </source>
</evidence>
<dbReference type="Pfam" id="PF00756">
    <property type="entry name" value="Esterase"/>
    <property type="match status" value="1"/>
</dbReference>
<keyword evidence="9" id="KW-0378">Hydrolase</keyword>
<dbReference type="GO" id="GO:0004144">
    <property type="term" value="F:diacylglycerol O-acyltransferase activity"/>
    <property type="evidence" value="ECO:0007669"/>
    <property type="project" value="UniProtKB-EC"/>
</dbReference>
<dbReference type="Gene3D" id="3.40.50.1820">
    <property type="entry name" value="alpha/beta hydrolase"/>
    <property type="match status" value="1"/>
</dbReference>
<evidence type="ECO:0000256" key="5">
    <source>
        <dbReference type="ARBA" id="ARBA00022679"/>
    </source>
</evidence>
<dbReference type="RefSeq" id="WP_350933375.1">
    <property type="nucleotide sequence ID" value="NZ_CP157762.1"/>
</dbReference>
<sequence length="270" mass="28637">MAHLLTRRSLLVAGAGTAAVAVVGGLTARELSRPGTGPTPAVPDAPVGDERLVRINSGARGREVDFWTAVPDGYGDGRGLPVCLVLHGASATAGNFPRLGFARFLTDAVRRGVPPFALAGATGGRLSWRRSNDDDPQRMVREEVPTWCARRGFDTSRMAAWGWSMGGFGALLLAEAYPTWLRAVAAFSPAVRPGDAVFTGAARLRGTPVGLWCGRQDTFLRDVRALARALPEPPARAEWADGRHNFAYWGTVIPDAFALVGGALAPARRA</sequence>
<name>A0AAU7MAS7_9ACTN</name>
<dbReference type="EMBL" id="CP157762">
    <property type="protein sequence ID" value="XBP93691.1"/>
    <property type="molecule type" value="Genomic_DNA"/>
</dbReference>
<evidence type="ECO:0000313" key="9">
    <source>
        <dbReference type="EMBL" id="XBP93691.1"/>
    </source>
</evidence>
<evidence type="ECO:0000313" key="10">
    <source>
        <dbReference type="EMBL" id="XCH74390.1"/>
    </source>
</evidence>
<dbReference type="InterPro" id="IPR000801">
    <property type="entry name" value="Esterase-like"/>
</dbReference>
<dbReference type="SUPFAM" id="SSF53474">
    <property type="entry name" value="alpha/beta-Hydrolases"/>
    <property type="match status" value="1"/>
</dbReference>
<dbReference type="GO" id="GO:0016787">
    <property type="term" value="F:hydrolase activity"/>
    <property type="evidence" value="ECO:0007669"/>
    <property type="project" value="UniProtKB-KW"/>
</dbReference>
<keyword evidence="6" id="KW-0012">Acyltransferase</keyword>
<comment type="catalytic activity">
    <reaction evidence="1">
        <text>2 alpha,alpha'-trehalose 6-mycolate = alpha,alpha'-trehalose 6,6'-bismycolate + alpha,alpha-trehalose</text>
        <dbReference type="Rhea" id="RHEA:23472"/>
        <dbReference type="ChEBI" id="CHEBI:16551"/>
        <dbReference type="ChEBI" id="CHEBI:18195"/>
        <dbReference type="ChEBI" id="CHEBI:18234"/>
        <dbReference type="EC" id="2.3.1.122"/>
    </reaction>
</comment>
<dbReference type="EC" id="2.3.1.20" evidence="4"/>
<organism evidence="9">
    <name type="scientific">Micromonospora sp. CCTCC AA 2012012</name>
    <dbReference type="NCBI Taxonomy" id="3111921"/>
    <lineage>
        <taxon>Bacteria</taxon>
        <taxon>Bacillati</taxon>
        <taxon>Actinomycetota</taxon>
        <taxon>Actinomycetes</taxon>
        <taxon>Micromonosporales</taxon>
        <taxon>Micromonosporaceae</taxon>
        <taxon>Micromonospora</taxon>
    </lineage>
</organism>
<dbReference type="EMBL" id="CP159342">
    <property type="protein sequence ID" value="XCH74390.1"/>
    <property type="molecule type" value="Genomic_DNA"/>
</dbReference>
<evidence type="ECO:0000256" key="7">
    <source>
        <dbReference type="ARBA" id="ARBA00032572"/>
    </source>
</evidence>
<comment type="catalytic activity">
    <reaction evidence="8">
        <text>an acyl-CoA + a 1,2-diacyl-sn-glycerol = a triacyl-sn-glycerol + CoA</text>
        <dbReference type="Rhea" id="RHEA:10868"/>
        <dbReference type="ChEBI" id="CHEBI:17815"/>
        <dbReference type="ChEBI" id="CHEBI:57287"/>
        <dbReference type="ChEBI" id="CHEBI:58342"/>
        <dbReference type="ChEBI" id="CHEBI:64615"/>
        <dbReference type="EC" id="2.3.1.20"/>
    </reaction>
</comment>
<dbReference type="InterPro" id="IPR050583">
    <property type="entry name" value="Mycobacterial_A85_antigen"/>
</dbReference>
<comment type="similarity">
    <text evidence="2">Belongs to the mycobacterial A85 antigen family.</text>
</comment>
<evidence type="ECO:0000256" key="3">
    <source>
        <dbReference type="ARBA" id="ARBA00012820"/>
    </source>
</evidence>
<dbReference type="InterPro" id="IPR029058">
    <property type="entry name" value="AB_hydrolase_fold"/>
</dbReference>
<gene>
    <name evidence="10" type="ORF">ABUL08_29740</name>
    <name evidence="9" type="ORF">VK199_29650</name>
</gene>
<dbReference type="PROSITE" id="PS51318">
    <property type="entry name" value="TAT"/>
    <property type="match status" value="1"/>
</dbReference>
<evidence type="ECO:0000256" key="2">
    <source>
        <dbReference type="ARBA" id="ARBA00005874"/>
    </source>
</evidence>
<reference evidence="10" key="2">
    <citation type="submission" date="2024-06" db="EMBL/GenBank/DDBJ databases">
        <title>Micromonospora mangrovi CCTCC AA 2012012 genome sequences.</title>
        <authorList>
            <person name="Gao J."/>
        </authorList>
    </citation>
    <scope>NUCLEOTIDE SEQUENCE</scope>
    <source>
        <strain evidence="10">CCTCC AA 2012012</strain>
    </source>
</reference>
<protein>
    <recommendedName>
        <fullName evidence="7">Acyl-CoA:diacylglycerol acyltransferase</fullName>
        <ecNumber evidence="3">2.3.1.122</ecNumber>
        <ecNumber evidence="4">2.3.1.20</ecNumber>
    </recommendedName>
</protein>
<dbReference type="InterPro" id="IPR006311">
    <property type="entry name" value="TAT_signal"/>
</dbReference>
<dbReference type="EC" id="2.3.1.122" evidence="3"/>
<evidence type="ECO:0000256" key="4">
    <source>
        <dbReference type="ARBA" id="ARBA00013244"/>
    </source>
</evidence>
<dbReference type="GO" id="GO:0050348">
    <property type="term" value="F:trehalose O-mycolyltransferase activity"/>
    <property type="evidence" value="ECO:0007669"/>
    <property type="project" value="UniProtKB-EC"/>
</dbReference>